<proteinExistence type="predicted"/>
<name>A0A182UPL8_ANOME</name>
<feature type="domain" description="Endoplasmic reticulum resident protein 29 C-terminal" evidence="4">
    <location>
        <begin position="153"/>
        <end position="255"/>
    </location>
</feature>
<dbReference type="InterPro" id="IPR011679">
    <property type="entry name" value="ERp29_C"/>
</dbReference>
<dbReference type="KEGG" id="amer:121592076"/>
<evidence type="ECO:0000259" key="5">
    <source>
        <dbReference type="Pfam" id="PF07912"/>
    </source>
</evidence>
<dbReference type="InterPro" id="IPR016855">
    <property type="entry name" value="ERp29"/>
</dbReference>
<dbReference type="GO" id="GO:0005788">
    <property type="term" value="C:endoplasmic reticulum lumen"/>
    <property type="evidence" value="ECO:0007669"/>
    <property type="project" value="InterPro"/>
</dbReference>
<feature type="chain" id="PRO_5008138542" description="Endoplasmic reticulum resident protein 29" evidence="3">
    <location>
        <begin position="27"/>
        <end position="270"/>
    </location>
</feature>
<dbReference type="PANTHER" id="PTHR12211">
    <property type="entry name" value="ENDOPLASMIC RETICULUM PROTEIN ERP29"/>
    <property type="match status" value="1"/>
</dbReference>
<evidence type="ECO:0000313" key="6">
    <source>
        <dbReference type="EnsemblMetazoa" id="AMEM001473-PA"/>
    </source>
</evidence>
<evidence type="ECO:0000256" key="2">
    <source>
        <dbReference type="ARBA" id="ARBA00022824"/>
    </source>
</evidence>
<dbReference type="InterPro" id="IPR036249">
    <property type="entry name" value="Thioredoxin-like_sf"/>
</dbReference>
<evidence type="ECO:0000313" key="7">
    <source>
        <dbReference type="Proteomes" id="UP000075903"/>
    </source>
</evidence>
<evidence type="ECO:0000256" key="1">
    <source>
        <dbReference type="ARBA" id="ARBA00014173"/>
    </source>
</evidence>
<dbReference type="CDD" id="cd03007">
    <property type="entry name" value="PDI_a_ERp29_N"/>
    <property type="match status" value="1"/>
</dbReference>
<dbReference type="Pfam" id="PF07749">
    <property type="entry name" value="ERp29"/>
    <property type="match status" value="1"/>
</dbReference>
<feature type="domain" description="ERp29 N-terminal" evidence="5">
    <location>
        <begin position="27"/>
        <end position="152"/>
    </location>
</feature>
<evidence type="ECO:0000259" key="4">
    <source>
        <dbReference type="Pfam" id="PF07749"/>
    </source>
</evidence>
<dbReference type="CDD" id="cd00238">
    <property type="entry name" value="ERp29c"/>
    <property type="match status" value="1"/>
</dbReference>
<keyword evidence="7" id="KW-1185">Reference proteome</keyword>
<organism evidence="6 7">
    <name type="scientific">Anopheles merus</name>
    <name type="common">Mosquito</name>
    <dbReference type="NCBI Taxonomy" id="30066"/>
    <lineage>
        <taxon>Eukaryota</taxon>
        <taxon>Metazoa</taxon>
        <taxon>Ecdysozoa</taxon>
        <taxon>Arthropoda</taxon>
        <taxon>Hexapoda</taxon>
        <taxon>Insecta</taxon>
        <taxon>Pterygota</taxon>
        <taxon>Neoptera</taxon>
        <taxon>Endopterygota</taxon>
        <taxon>Diptera</taxon>
        <taxon>Nematocera</taxon>
        <taxon>Culicoidea</taxon>
        <taxon>Culicidae</taxon>
        <taxon>Anophelinae</taxon>
        <taxon>Anopheles</taxon>
    </lineage>
</organism>
<dbReference type="VEuPathDB" id="VectorBase:AMEM001473"/>
<dbReference type="FunFam" id="3.40.30.10:FF:000133">
    <property type="entry name" value="Endoplasmic reticulum resident protein 29"/>
    <property type="match status" value="1"/>
</dbReference>
<dbReference type="RefSeq" id="XP_041769283.1">
    <property type="nucleotide sequence ID" value="XM_041913349.1"/>
</dbReference>
<dbReference type="AlphaFoldDB" id="A0A182UPL8"/>
<dbReference type="SUPFAM" id="SSF52833">
    <property type="entry name" value="Thioredoxin-like"/>
    <property type="match status" value="1"/>
</dbReference>
<dbReference type="STRING" id="30066.A0A182UPL8"/>
<dbReference type="Proteomes" id="UP000075903">
    <property type="component" value="Unassembled WGS sequence"/>
</dbReference>
<dbReference type="Pfam" id="PF07912">
    <property type="entry name" value="ERp29_N"/>
    <property type="match status" value="1"/>
</dbReference>
<dbReference type="PANTHER" id="PTHR12211:SF0">
    <property type="entry name" value="ENDOPLASMIC RETICULUM RESIDENT PROTEIN 29"/>
    <property type="match status" value="1"/>
</dbReference>
<dbReference type="SUPFAM" id="SSF47933">
    <property type="entry name" value="ERP29 C domain-like"/>
    <property type="match status" value="1"/>
</dbReference>
<dbReference type="InterPro" id="IPR036356">
    <property type="entry name" value="ERp29_C_sf"/>
</dbReference>
<dbReference type="InterPro" id="IPR012883">
    <property type="entry name" value="ERp29_N"/>
</dbReference>
<feature type="signal peptide" evidence="3">
    <location>
        <begin position="1"/>
        <end position="26"/>
    </location>
</feature>
<accession>A0A182UPL8</accession>
<reference evidence="6" key="1">
    <citation type="submission" date="2020-05" db="UniProtKB">
        <authorList>
            <consortium name="EnsemblMetazoa"/>
        </authorList>
    </citation>
    <scope>IDENTIFICATION</scope>
    <source>
        <strain evidence="6">MAF</strain>
    </source>
</reference>
<dbReference type="CTD" id="37206"/>
<dbReference type="Gene3D" id="3.40.30.10">
    <property type="entry name" value="Glutaredoxin"/>
    <property type="match status" value="1"/>
</dbReference>
<sequence length="270" mass="29684">MRYRPTVSVVALALVAASALIAPAAAWTARGCVDLDSSTFDLVTRKFRYSLVKFDTAFPYGDKHEAFTGLALETVGTTDELLFALVGIKDYGEQDNADLGRRFAIPKEYPVIKLFHGDGTPPIDFAPADGEVTGDSLRKFLKRHTALYIGLPGCTERLDRLAESFVGTVEPAEWRALIEQVERAERAERDAASRAPYPMYLSLMRKIVKEADGGRRSAGEVVAEEMKRVEKLLAGKLSDAKRAELKLRLNVMLSFGGASSGTRKPERAEL</sequence>
<dbReference type="Gene3D" id="1.20.1150.12">
    <property type="entry name" value="Endoplasmic reticulum resident protein 29, C-terminal domain"/>
    <property type="match status" value="1"/>
</dbReference>
<evidence type="ECO:0000256" key="3">
    <source>
        <dbReference type="SAM" id="SignalP"/>
    </source>
</evidence>
<dbReference type="VEuPathDB" id="VectorBase:AMEM21_002573"/>
<dbReference type="GO" id="GO:0009306">
    <property type="term" value="P:protein secretion"/>
    <property type="evidence" value="ECO:0007669"/>
    <property type="project" value="InterPro"/>
</dbReference>
<dbReference type="EnsemblMetazoa" id="AMEM001473-RA">
    <property type="protein sequence ID" value="AMEM001473-PA"/>
    <property type="gene ID" value="AMEM001473"/>
</dbReference>
<dbReference type="GeneID" id="121592076"/>
<protein>
    <recommendedName>
        <fullName evidence="1">Endoplasmic reticulum resident protein 29</fullName>
    </recommendedName>
</protein>
<keyword evidence="2" id="KW-0256">Endoplasmic reticulum</keyword>
<keyword evidence="3" id="KW-0732">Signal</keyword>
<dbReference type="FunFam" id="1.20.1150.12:FF:000001">
    <property type="entry name" value="Endoplasmic reticulum resident protein 29"/>
    <property type="match status" value="1"/>
</dbReference>